<dbReference type="SUPFAM" id="SSF49299">
    <property type="entry name" value="PKD domain"/>
    <property type="match status" value="1"/>
</dbReference>
<accession>A0A1G7BZV1</accession>
<feature type="chain" id="PRO_5011649186" evidence="2">
    <location>
        <begin position="27"/>
        <end position="1986"/>
    </location>
</feature>
<evidence type="ECO:0000313" key="4">
    <source>
        <dbReference type="EMBL" id="SDE32070.1"/>
    </source>
</evidence>
<dbReference type="InterPro" id="IPR021720">
    <property type="entry name" value="Malectin_dom"/>
</dbReference>
<dbReference type="Gene3D" id="2.120.10.80">
    <property type="entry name" value="Kelch-type beta propeller"/>
    <property type="match status" value="1"/>
</dbReference>
<dbReference type="SUPFAM" id="SSF49313">
    <property type="entry name" value="Cadherin-like"/>
    <property type="match status" value="1"/>
</dbReference>
<evidence type="ECO:0000313" key="5">
    <source>
        <dbReference type="Proteomes" id="UP000199109"/>
    </source>
</evidence>
<dbReference type="InterPro" id="IPR008979">
    <property type="entry name" value="Galactose-bd-like_sf"/>
</dbReference>
<keyword evidence="1 2" id="KW-0732">Signal</keyword>
<feature type="domain" description="PKD" evidence="3">
    <location>
        <begin position="1808"/>
        <end position="1894"/>
    </location>
</feature>
<dbReference type="Pfam" id="PF11721">
    <property type="entry name" value="Malectin"/>
    <property type="match status" value="1"/>
</dbReference>
<evidence type="ECO:0000259" key="3">
    <source>
        <dbReference type="PROSITE" id="PS50093"/>
    </source>
</evidence>
<reference evidence="4 5" key="1">
    <citation type="submission" date="2016-10" db="EMBL/GenBank/DDBJ databases">
        <authorList>
            <person name="de Groot N.N."/>
        </authorList>
    </citation>
    <scope>NUCLEOTIDE SEQUENCE [LARGE SCALE GENOMIC DNA]</scope>
    <source>
        <strain evidence="4 5">DSM 23421</strain>
    </source>
</reference>
<dbReference type="InterPro" id="IPR006652">
    <property type="entry name" value="Kelch_1"/>
</dbReference>
<dbReference type="PANTHER" id="PTHR46375">
    <property type="entry name" value="KELCH REPEAT AND BTB DOMAIN-CONTAINING PROTEIN 13-RELATED"/>
    <property type="match status" value="1"/>
</dbReference>
<dbReference type="InterPro" id="IPR013783">
    <property type="entry name" value="Ig-like_fold"/>
</dbReference>
<protein>
    <submittedName>
        <fullName evidence="4">Por secretion system C-terminal sorting domain-containing protein</fullName>
    </submittedName>
</protein>
<dbReference type="InterPro" id="IPR022409">
    <property type="entry name" value="PKD/Chitinase_dom"/>
</dbReference>
<evidence type="ECO:0000256" key="1">
    <source>
        <dbReference type="ARBA" id="ARBA00022729"/>
    </source>
</evidence>
<dbReference type="InterPro" id="IPR000601">
    <property type="entry name" value="PKD_dom"/>
</dbReference>
<dbReference type="OrthoDB" id="996574at2"/>
<dbReference type="InterPro" id="IPR035986">
    <property type="entry name" value="PKD_dom_sf"/>
</dbReference>
<dbReference type="SUPFAM" id="SSF117281">
    <property type="entry name" value="Kelch motif"/>
    <property type="match status" value="1"/>
</dbReference>
<dbReference type="SMART" id="SM00612">
    <property type="entry name" value="Kelch"/>
    <property type="match status" value="5"/>
</dbReference>
<dbReference type="Proteomes" id="UP000199109">
    <property type="component" value="Unassembled WGS sequence"/>
</dbReference>
<feature type="signal peptide" evidence="2">
    <location>
        <begin position="1"/>
        <end position="26"/>
    </location>
</feature>
<evidence type="ECO:0000256" key="2">
    <source>
        <dbReference type="SAM" id="SignalP"/>
    </source>
</evidence>
<gene>
    <name evidence="4" type="ORF">SAMN05421636_104346</name>
</gene>
<dbReference type="CDD" id="cd00146">
    <property type="entry name" value="PKD"/>
    <property type="match status" value="1"/>
</dbReference>
<dbReference type="Pfam" id="PF05345">
    <property type="entry name" value="He_PIG"/>
    <property type="match status" value="1"/>
</dbReference>
<dbReference type="InterPro" id="IPR052392">
    <property type="entry name" value="Kelch-BTB_domain-containing"/>
</dbReference>
<dbReference type="InterPro" id="IPR026444">
    <property type="entry name" value="Secre_tail"/>
</dbReference>
<proteinExistence type="predicted"/>
<dbReference type="InterPro" id="IPR015919">
    <property type="entry name" value="Cadherin-like_sf"/>
</dbReference>
<dbReference type="InterPro" id="IPR015915">
    <property type="entry name" value="Kelch-typ_b-propeller"/>
</dbReference>
<sequence length="1986" mass="209347">MKNAYSLGSLFSCLVVSFCLSGFTYAQSFSASGLDGVNLVNPTSLDFGPNGKLYVSQQDGTLFEYTVSRDGADAGQGTYSISDSKTINIIKTGVPNHNDDGSINTIKTRQVTGLLATGTAETPVLYVSSSDSRIGGGPSKGDSNLDTSSGILSRLTWTGSAWDKVDLVRGLPRCEENHSTNGMDIFERGGNTYLLLQQGGNANKGAPSNNFAGTSETFLSASMLIINLTQLEQMEAANGGPYVDTRQGTTQYIYDLPTLNDPDRPDITNASPNFPYKAGHPLFTATIDVGDPFGGNNSLNQAFTEPGGPVQIFSPGYRNGYDVVVASEGRIYTSDNGPNTNWGGTPVIYDSNDNPKTGNYNASAGDYVKNDFNEANSGAHGDALHYVGTINDPNGTYYGGHPVPTRAFPSRAGVKVYSFVTQGNNAQWEETSDFNFGELLVGVSGYFNSSFNISDFPNDPRQGEYLANAENDPRVNILDVVNFSTNGICEYTASNFNGAMQGDILTASYANQGYINRYQLDASGTGLVGKNNNFLSGFGSQPLDVIAQGDTDPFPGTIWAATYGAKNITVFEPADFAGCIQPNEPGYVGTEDYDSDGYTNDDEVANGTDICSGGSKPTDNDGDQISDLLDPDDDNDGILDVQDTFAVDPDNGTTTNLPIVYPFWNNDPGTGLFGLGFTGLMLDPSGNTDYLDQFDANNLTFGGAGGKATVDAISEGDARGTANTQENAFQVGINVDSNSDPFTAHAKIEDPFANVTPVTGLSIGMYIGSGDQDNYLKVAITEGTNNTDNIYGFEVLLEDGPLNLSSQTYDVPGVLEGAGVDVYINVNPAANMAQPYYSIDGGENVIALGNPVALPTGFLDANDNQGLAVGLIATSAGPGPEFFATWDFLNIISDSEANLALSEDPVDFGNLAAGSGQVQLVPSLTNEGGPSAGAVEVTAISITGTDAALFESVATLPLNIGPGTSKNLSLKFTPNSVDGAKTANLVIEHTGANSPYIVPLNAVLGEGAAVSNVIARINAGGTMVTATDGKKNWEANLGNGPVNGTGYSVNTGTVPAFTNEFQYANRHSSIPAYIDESTFNTLFAKERYDTSSGEEMEFKLPVPNGDYVVNIYTGNAYAPANGVGDRIFDILLEGELKGDDIDVVELFGNATDTEFHAGMISYNVTVADGELNVLFNHAGAENPVLQALEVLGAGADNGQFTVQPIADQFSQVGDMSELAVGASGGNSNNFTYAISGQPDGIGIEPTNGQIFGTITQQALQGGANTDGVHNVVVEVSQPGSETVTIAFTWTVAELIWNNKDEAENYTARHECSFVQAGDKFYLMGGRENAKTIDVYDYTANTWTQIPDSPPVEFNHFQATEYKGLIWVIGAFKTNVFPNEAPADNIWAFDPVSEEWIQGPEIPEDRRRGSTGLVVHNDKFYISGGNTKGHDGGYVAWFDEYDPATGIWTPLADAPRARDHFHAGLIGDKMYLAGGRLSGGDGGTFSPTIAEVDVYDFTTNTWSTLPTDQNIPTPRGAAAVASFNNKLVVIGGEVENQQVYGEIVDDALKITEQYDPATQQWTRLADLNSERHGTQAIVSGNGIYVTAGSPQRGGGNQKNMEYLGLDNPVGTPSTASTLTAPEEVAVGVGASQEFNLDVSGGNVGIIIRSMEITGADAANFSITDGVLENALLDGQDSRAVTVALNGDGEGAEAVLTINYGANSTLDIILRSGVSAPTVTKPATQYNAEGDVISLQIEASGTGEGSMYSASGLPEDLAIDATTGLITGTIVAGASGESPYQVMVSVTDPSLPDNPGTTEFSWIVDNTGKPVAIANATPMEGEGPLKVDFDGSDSADDQEITSYMWDFGDGSPNVSGATVSHTYTEVGVYTATLTVEDAQGQTSTDTVAITVIEATGPGGSPSVEDNVLVLFPNPASSEITLGFANEVVLAVIQIFDRGGRLLKTLNPKVVPSDGRYPIDVSMLSEGLYFIHSEDNNGNKFTKQMVIKR</sequence>
<dbReference type="Pfam" id="PF24681">
    <property type="entry name" value="Kelch_KLHDC2_KLHL20_DRC7"/>
    <property type="match status" value="1"/>
</dbReference>
<dbReference type="Pfam" id="PF18911">
    <property type="entry name" value="PKD_4"/>
    <property type="match status" value="1"/>
</dbReference>
<dbReference type="EMBL" id="FNAO01000004">
    <property type="protein sequence ID" value="SDE32070.1"/>
    <property type="molecule type" value="Genomic_DNA"/>
</dbReference>
<dbReference type="PANTHER" id="PTHR46375:SF3">
    <property type="entry name" value="KELCH REPEAT AND BTB DOMAIN-CONTAINING PROTEIN 13"/>
    <property type="match status" value="1"/>
</dbReference>
<dbReference type="RefSeq" id="WP_091867976.1">
    <property type="nucleotide sequence ID" value="NZ_FNAO01000004.1"/>
</dbReference>
<keyword evidence="5" id="KW-1185">Reference proteome</keyword>
<dbReference type="Gene3D" id="2.60.40.10">
    <property type="entry name" value="Immunoglobulins"/>
    <property type="match status" value="4"/>
</dbReference>
<dbReference type="STRING" id="641691.SAMN05421636_104346"/>
<dbReference type="Pfam" id="PF01344">
    <property type="entry name" value="Kelch_1"/>
    <property type="match status" value="1"/>
</dbReference>
<name>A0A1G7BZV1_9FLAO</name>
<dbReference type="NCBIfam" id="TIGR04183">
    <property type="entry name" value="Por_Secre_tail"/>
    <property type="match status" value="1"/>
</dbReference>
<dbReference type="SUPFAM" id="SSF49785">
    <property type="entry name" value="Galactose-binding domain-like"/>
    <property type="match status" value="1"/>
</dbReference>
<dbReference type="SMART" id="SM00089">
    <property type="entry name" value="PKD"/>
    <property type="match status" value="1"/>
</dbReference>
<dbReference type="GO" id="GO:0005509">
    <property type="term" value="F:calcium ion binding"/>
    <property type="evidence" value="ECO:0007669"/>
    <property type="project" value="InterPro"/>
</dbReference>
<dbReference type="PROSITE" id="PS50093">
    <property type="entry name" value="PKD"/>
    <property type="match status" value="1"/>
</dbReference>
<dbReference type="GO" id="GO:0016020">
    <property type="term" value="C:membrane"/>
    <property type="evidence" value="ECO:0007669"/>
    <property type="project" value="InterPro"/>
</dbReference>
<dbReference type="InterPro" id="IPR011042">
    <property type="entry name" value="6-blade_b-propeller_TolB-like"/>
</dbReference>
<organism evidence="4 5">
    <name type="scientific">Pricia antarctica</name>
    <dbReference type="NCBI Taxonomy" id="641691"/>
    <lineage>
        <taxon>Bacteria</taxon>
        <taxon>Pseudomonadati</taxon>
        <taxon>Bacteroidota</taxon>
        <taxon>Flavobacteriia</taxon>
        <taxon>Flavobacteriales</taxon>
        <taxon>Flavobacteriaceae</taxon>
        <taxon>Pricia</taxon>
    </lineage>
</organism>
<dbReference type="Pfam" id="PF18962">
    <property type="entry name" value="Por_Secre_tail"/>
    <property type="match status" value="1"/>
</dbReference>
<dbReference type="Gene3D" id="2.120.10.30">
    <property type="entry name" value="TolB, C-terminal domain"/>
    <property type="match status" value="1"/>
</dbReference>
<dbReference type="Gene3D" id="2.60.120.430">
    <property type="entry name" value="Galactose-binding lectin"/>
    <property type="match status" value="1"/>
</dbReference>